<dbReference type="Proteomes" id="UP001155604">
    <property type="component" value="Unassembled WGS sequence"/>
</dbReference>
<dbReference type="RefSeq" id="WP_261272628.1">
    <property type="nucleotide sequence ID" value="NZ_JAMTCC010000014.1"/>
</dbReference>
<evidence type="ECO:0000256" key="1">
    <source>
        <dbReference type="SAM" id="MobiDB-lite"/>
    </source>
</evidence>
<keyword evidence="2" id="KW-0732">Signal</keyword>
<feature type="compositionally biased region" description="Basic and acidic residues" evidence="1">
    <location>
        <begin position="190"/>
        <end position="201"/>
    </location>
</feature>
<name>A0A9X3AZC3_9GAMM</name>
<accession>A0A9X3AZC3</accession>
<gene>
    <name evidence="3" type="ORF">NE536_10210</name>
</gene>
<feature type="chain" id="PRO_5040889872" evidence="2">
    <location>
        <begin position="24"/>
        <end position="620"/>
    </location>
</feature>
<feature type="signal peptide" evidence="2">
    <location>
        <begin position="1"/>
        <end position="23"/>
    </location>
</feature>
<evidence type="ECO:0000313" key="4">
    <source>
        <dbReference type="Proteomes" id="UP001155604"/>
    </source>
</evidence>
<keyword evidence="4" id="KW-1185">Reference proteome</keyword>
<evidence type="ECO:0000313" key="3">
    <source>
        <dbReference type="EMBL" id="MCT7945739.1"/>
    </source>
</evidence>
<protein>
    <submittedName>
        <fullName evidence="3">M3 family metallopeptidase</fullName>
    </submittedName>
</protein>
<organism evidence="3 4">
    <name type="scientific">Shewanella septentrionalis</name>
    <dbReference type="NCBI Taxonomy" id="2952223"/>
    <lineage>
        <taxon>Bacteria</taxon>
        <taxon>Pseudomonadati</taxon>
        <taxon>Pseudomonadota</taxon>
        <taxon>Gammaproteobacteria</taxon>
        <taxon>Alteromonadales</taxon>
        <taxon>Shewanellaceae</taxon>
        <taxon>Shewanella</taxon>
    </lineage>
</organism>
<reference evidence="3" key="1">
    <citation type="journal article" date="2023" name="Int. J. Syst. Evol. Microbiol.">
        <title>&lt;i&gt;Shewanella septentrionalis&lt;/i&gt; sp. nov. and &lt;i&gt;Shewanella holmiensis&lt;/i&gt; sp. nov., isolated from Baltic Sea water and sediments.</title>
        <authorList>
            <person name="Martin-Rodriguez A.J."/>
            <person name="Thorell K."/>
            <person name="Joffre E."/>
            <person name="Jensie-Markopoulos S."/>
            <person name="Moore E.R.B."/>
            <person name="Sjoling A."/>
        </authorList>
    </citation>
    <scope>NUCLEOTIDE SEQUENCE</scope>
    <source>
        <strain evidence="3">SP1W3</strain>
    </source>
</reference>
<dbReference type="AlphaFoldDB" id="A0A9X3AZC3"/>
<feature type="region of interest" description="Disordered" evidence="1">
    <location>
        <begin position="180"/>
        <end position="207"/>
    </location>
</feature>
<dbReference type="InterPro" id="IPR024077">
    <property type="entry name" value="Neurolysin/TOP_dom2"/>
</dbReference>
<proteinExistence type="predicted"/>
<dbReference type="SUPFAM" id="SSF55486">
    <property type="entry name" value="Metalloproteases ('zincins'), catalytic domain"/>
    <property type="match status" value="1"/>
</dbReference>
<comment type="caution">
    <text evidence="3">The sequence shown here is derived from an EMBL/GenBank/DDBJ whole genome shotgun (WGS) entry which is preliminary data.</text>
</comment>
<dbReference type="EMBL" id="JAMTCC010000014">
    <property type="protein sequence ID" value="MCT7945739.1"/>
    <property type="molecule type" value="Genomic_DNA"/>
</dbReference>
<evidence type="ECO:0000256" key="2">
    <source>
        <dbReference type="SAM" id="SignalP"/>
    </source>
</evidence>
<dbReference type="Gene3D" id="1.10.1370.10">
    <property type="entry name" value="Neurolysin, domain 3"/>
    <property type="match status" value="1"/>
</dbReference>
<sequence>MLKPTLLVSLFGLSLYVTNAAYAAPSPVPLLVEQCLRLPSIDLATVFANARLTASELTLAQRALIFEQQMLGLNNINDRLNYYRGFNLPSEEREGLLQCQLHLADTLSQLLSQTELSQLAYALAQGNAEQILLSQQLKQLLQQHWSAEEKAKLHTAQASIGQGLGSQQFSLAFNDSQCQPEATQQQHHLHKEEDKSDEPKRSSAKQSDFSGTIVSYLLTQENAVCRQNVWQAYQARASETNQTALQRIAEQRQQAATAAGFADYSALALNSQQLSSPELVKAFLDSQTQDLQVAPWDIGRTLSQQASAKGPTWQTSDVLSRSITYLQVFGLQFETIATANAEKTPTDPNRPHIVRVYHQQRLLGEIYVAYNQNPQQSSQQQTLRQSVLGQQFGQQALDLKPRLSNYKDIEQLTESIAEAVTSLAKASHFYLNNAMGQSQDSHFVASLWLAEVLRHQLFPQFEQSYLQERETLAKAYSKQLKVFRAKVAVNFYQDVNSQVYPDLGAEFSASFGQNWPQTKDYPYSFNAIANEGPLYYQSLWQVSLAQLIDQATLGCQDKLQLFNLLVVNEDALNLSKQLNAIIGAPVDSASLIQRISNSAASEHTGNSDNQAFNATGSCAF</sequence>